<dbReference type="HOGENOM" id="CLU_010194_44_2_1"/>
<evidence type="ECO:0000313" key="2">
    <source>
        <dbReference type="EMBL" id="ELU09751.1"/>
    </source>
</evidence>
<dbReference type="SUPFAM" id="SSF51735">
    <property type="entry name" value="NAD(P)-binding Rossmann-fold domains"/>
    <property type="match status" value="1"/>
</dbReference>
<protein>
    <recommendedName>
        <fullName evidence="5">Retinol dehydrogenase 12</fullName>
    </recommendedName>
</protein>
<evidence type="ECO:0000313" key="3">
    <source>
        <dbReference type="EnsemblMetazoa" id="CapteP225687"/>
    </source>
</evidence>
<sequence>MGLKSFAGPGVFLSVGIYLLKSWANGPMCTSDARLDGKVVVITGANTGIGKATALDLVKRGAKVYLACRSLERGTAAADDIKKLTQAGDDRVLVRELNLGSLASVRSFAEKFKSEEPKVHILVNNAGTMMNPLESTEDGFEMQIGVNHLGHFLLTLLMIDRLKAAAPSRVVVVSSNAHRDAETLGLDQMHFSHYSEENFSSWRNYGRSKLYNILFAKELARRLEGTDVTTYSLHPGVIATELPRHMIQNAYLDAIVRVLFWPFTKSVVHGAQTSIYAAVEPALASESGKFYRDTAEATPNFKMLEDVEEDSRNLWETSVQNVKLTVDEFEEIDGTML</sequence>
<organism evidence="2">
    <name type="scientific">Capitella teleta</name>
    <name type="common">Polychaete worm</name>
    <dbReference type="NCBI Taxonomy" id="283909"/>
    <lineage>
        <taxon>Eukaryota</taxon>
        <taxon>Metazoa</taxon>
        <taxon>Spiralia</taxon>
        <taxon>Lophotrochozoa</taxon>
        <taxon>Annelida</taxon>
        <taxon>Polychaeta</taxon>
        <taxon>Sedentaria</taxon>
        <taxon>Scolecida</taxon>
        <taxon>Capitellidae</taxon>
        <taxon>Capitella</taxon>
    </lineage>
</organism>
<gene>
    <name evidence="2" type="ORF">CAPTEDRAFT_225687</name>
</gene>
<reference evidence="3" key="3">
    <citation type="submission" date="2015-06" db="UniProtKB">
        <authorList>
            <consortium name="EnsemblMetazoa"/>
        </authorList>
    </citation>
    <scope>IDENTIFICATION</scope>
</reference>
<dbReference type="FunCoup" id="R7V239">
    <property type="interactions" value="354"/>
</dbReference>
<dbReference type="InterPro" id="IPR002347">
    <property type="entry name" value="SDR_fam"/>
</dbReference>
<accession>R7V239</accession>
<proteinExistence type="predicted"/>
<dbReference type="OrthoDB" id="191139at2759"/>
<evidence type="ECO:0008006" key="5">
    <source>
        <dbReference type="Google" id="ProtNLM"/>
    </source>
</evidence>
<dbReference type="EMBL" id="KB297987">
    <property type="protein sequence ID" value="ELU09751.1"/>
    <property type="molecule type" value="Genomic_DNA"/>
</dbReference>
<dbReference type="PANTHER" id="PTHR43157:SF31">
    <property type="entry name" value="PHOSPHATIDYLINOSITOL-GLYCAN BIOSYNTHESIS CLASS F PROTEIN"/>
    <property type="match status" value="1"/>
</dbReference>
<reference evidence="2 4" key="2">
    <citation type="journal article" date="2013" name="Nature">
        <title>Insights into bilaterian evolution from three spiralian genomes.</title>
        <authorList>
            <person name="Simakov O."/>
            <person name="Marletaz F."/>
            <person name="Cho S.J."/>
            <person name="Edsinger-Gonzales E."/>
            <person name="Havlak P."/>
            <person name="Hellsten U."/>
            <person name="Kuo D.H."/>
            <person name="Larsson T."/>
            <person name="Lv J."/>
            <person name="Arendt D."/>
            <person name="Savage R."/>
            <person name="Osoegawa K."/>
            <person name="de Jong P."/>
            <person name="Grimwood J."/>
            <person name="Chapman J.A."/>
            <person name="Shapiro H."/>
            <person name="Aerts A."/>
            <person name="Otillar R.P."/>
            <person name="Terry A.Y."/>
            <person name="Boore J.L."/>
            <person name="Grigoriev I.V."/>
            <person name="Lindberg D.R."/>
            <person name="Seaver E.C."/>
            <person name="Weisblat D.A."/>
            <person name="Putnam N.H."/>
            <person name="Rokhsar D.S."/>
        </authorList>
    </citation>
    <scope>NUCLEOTIDE SEQUENCE</scope>
    <source>
        <strain evidence="2 4">I ESC-2004</strain>
    </source>
</reference>
<dbReference type="Gene3D" id="3.40.50.720">
    <property type="entry name" value="NAD(P)-binding Rossmann-like Domain"/>
    <property type="match status" value="1"/>
</dbReference>
<evidence type="ECO:0000313" key="4">
    <source>
        <dbReference type="Proteomes" id="UP000014760"/>
    </source>
</evidence>
<dbReference type="InterPro" id="IPR036291">
    <property type="entry name" value="NAD(P)-bd_dom_sf"/>
</dbReference>
<keyword evidence="4" id="KW-1185">Reference proteome</keyword>
<dbReference type="OMA" id="AKTACIW"/>
<dbReference type="EMBL" id="AMQN01006282">
    <property type="status" value="NOT_ANNOTATED_CDS"/>
    <property type="molecule type" value="Genomic_DNA"/>
</dbReference>
<dbReference type="Proteomes" id="UP000014760">
    <property type="component" value="Unassembled WGS sequence"/>
</dbReference>
<dbReference type="Pfam" id="PF00106">
    <property type="entry name" value="adh_short"/>
    <property type="match status" value="1"/>
</dbReference>
<dbReference type="STRING" id="283909.R7V239"/>
<dbReference type="GO" id="GO:0016491">
    <property type="term" value="F:oxidoreductase activity"/>
    <property type="evidence" value="ECO:0007669"/>
    <property type="project" value="UniProtKB-KW"/>
</dbReference>
<dbReference type="PRINTS" id="PR00081">
    <property type="entry name" value="GDHRDH"/>
</dbReference>
<keyword evidence="1" id="KW-0560">Oxidoreductase</keyword>
<dbReference type="EnsemblMetazoa" id="CapteT225687">
    <property type="protein sequence ID" value="CapteP225687"/>
    <property type="gene ID" value="CapteG225687"/>
</dbReference>
<dbReference type="PANTHER" id="PTHR43157">
    <property type="entry name" value="PHOSPHATIDYLINOSITOL-GLYCAN BIOSYNTHESIS CLASS F PROTEIN-RELATED"/>
    <property type="match status" value="1"/>
</dbReference>
<name>R7V239_CAPTE</name>
<evidence type="ECO:0000256" key="1">
    <source>
        <dbReference type="ARBA" id="ARBA00023002"/>
    </source>
</evidence>
<dbReference type="AlphaFoldDB" id="R7V239"/>
<reference evidence="4" key="1">
    <citation type="submission" date="2012-12" db="EMBL/GenBank/DDBJ databases">
        <authorList>
            <person name="Hellsten U."/>
            <person name="Grimwood J."/>
            <person name="Chapman J.A."/>
            <person name="Shapiro H."/>
            <person name="Aerts A."/>
            <person name="Otillar R.P."/>
            <person name="Terry A.Y."/>
            <person name="Boore J.L."/>
            <person name="Simakov O."/>
            <person name="Marletaz F."/>
            <person name="Cho S.-J."/>
            <person name="Edsinger-Gonzales E."/>
            <person name="Havlak P."/>
            <person name="Kuo D.-H."/>
            <person name="Larsson T."/>
            <person name="Lv J."/>
            <person name="Arendt D."/>
            <person name="Savage R."/>
            <person name="Osoegawa K."/>
            <person name="de Jong P."/>
            <person name="Lindberg D.R."/>
            <person name="Seaver E.C."/>
            <person name="Weisblat D.A."/>
            <person name="Putnam N.H."/>
            <person name="Grigoriev I.V."/>
            <person name="Rokhsar D.S."/>
        </authorList>
    </citation>
    <scope>NUCLEOTIDE SEQUENCE</scope>
    <source>
        <strain evidence="4">I ESC-2004</strain>
    </source>
</reference>